<feature type="non-terminal residue" evidence="3">
    <location>
        <position position="519"/>
    </location>
</feature>
<gene>
    <name evidence="3" type="ORF">D9V34_12295</name>
</gene>
<keyword evidence="4" id="KW-1185">Reference proteome</keyword>
<evidence type="ECO:0000259" key="2">
    <source>
        <dbReference type="Pfam" id="PF17936"/>
    </source>
</evidence>
<dbReference type="EMBL" id="RCUY01000010">
    <property type="protein sequence ID" value="RLP81398.1"/>
    <property type="molecule type" value="Genomic_DNA"/>
</dbReference>
<sequence length="519" mass="53331">MTMRKTMTAAALCTVALGSLIAQPAFASTLIDPSPKTATTNNQVNAADLALTTINTERGYTVESTLSFPNGTAYGQIKVTAPQGMKVTATDWTEYIAPDGSYALMGKESDSWIAARKITFKVLESSTAGSTLTGGKIEVVKAGAVSKSLDFTATVKSAFASVSTPSFAQGLTGVSTVKFGRSAYGQLKFTAPTGTRITATNYSTCTISPDGLTALCGVNTDTWGADRTVTLTSDGTHIGTFNDGKVEAIYDGQVRDTHALGATITSNLIATDGVINAGEEGTATVKFTNNVNGRLQFIAPAGTKFKSINSTYCVISPDGTTADCGQQPNWGADKVMTFKIDTNAAPGTVYTGGIARVVDANGNPTTSTGFKITVGNKVAKPTVAVDHNVLSGTGIPGATVNVRNDANEIIGTKVVGTDSTWSITVPFQGTGNKTVNVSQTYGTGTSDTVLATINFGQGVQVTTPTNGSTVTTEKVTFTGTGTVGATIQVNGSTKNICTTTVGTNGTWSCESTVALINGP</sequence>
<dbReference type="AlphaFoldDB" id="A0A3L7APJ7"/>
<dbReference type="Gene3D" id="2.60.40.10">
    <property type="entry name" value="Immunoglobulins"/>
    <property type="match status" value="2"/>
</dbReference>
<protein>
    <recommendedName>
        <fullName evidence="2">Bacterial Ig domain-containing protein</fullName>
    </recommendedName>
</protein>
<name>A0A3L7APJ7_9MICO</name>
<comment type="caution">
    <text evidence="3">The sequence shown here is derived from an EMBL/GenBank/DDBJ whole genome shotgun (WGS) entry which is preliminary data.</text>
</comment>
<accession>A0A3L7APJ7</accession>
<dbReference type="OrthoDB" id="3795101at2"/>
<feature type="signal peptide" evidence="1">
    <location>
        <begin position="1"/>
        <end position="27"/>
    </location>
</feature>
<keyword evidence="1" id="KW-0732">Signal</keyword>
<dbReference type="GO" id="GO:0005975">
    <property type="term" value="P:carbohydrate metabolic process"/>
    <property type="evidence" value="ECO:0007669"/>
    <property type="project" value="UniProtKB-ARBA"/>
</dbReference>
<dbReference type="InterPro" id="IPR013783">
    <property type="entry name" value="Ig-like_fold"/>
</dbReference>
<proteinExistence type="predicted"/>
<organism evidence="3 4">
    <name type="scientific">Mycetocola lacteus</name>
    <dbReference type="NCBI Taxonomy" id="76637"/>
    <lineage>
        <taxon>Bacteria</taxon>
        <taxon>Bacillati</taxon>
        <taxon>Actinomycetota</taxon>
        <taxon>Actinomycetes</taxon>
        <taxon>Micrococcales</taxon>
        <taxon>Microbacteriaceae</taxon>
        <taxon>Mycetocola</taxon>
    </lineage>
</organism>
<feature type="chain" id="PRO_5018014112" description="Bacterial Ig domain-containing protein" evidence="1">
    <location>
        <begin position="28"/>
        <end position="519"/>
    </location>
</feature>
<evidence type="ECO:0000313" key="3">
    <source>
        <dbReference type="EMBL" id="RLP81398.1"/>
    </source>
</evidence>
<feature type="domain" description="Bacterial Ig" evidence="2">
    <location>
        <begin position="380"/>
        <end position="444"/>
    </location>
</feature>
<dbReference type="InterPro" id="IPR041498">
    <property type="entry name" value="Big_6"/>
</dbReference>
<evidence type="ECO:0000256" key="1">
    <source>
        <dbReference type="SAM" id="SignalP"/>
    </source>
</evidence>
<reference evidence="3 4" key="1">
    <citation type="submission" date="2018-10" db="EMBL/GenBank/DDBJ databases">
        <authorList>
            <person name="Li J."/>
        </authorList>
    </citation>
    <scope>NUCLEOTIDE SEQUENCE [LARGE SCALE GENOMIC DNA]</scope>
    <source>
        <strain evidence="3 4">JCM 11654</strain>
    </source>
</reference>
<dbReference type="Proteomes" id="UP000269438">
    <property type="component" value="Unassembled WGS sequence"/>
</dbReference>
<dbReference type="RefSeq" id="WP_147441697.1">
    <property type="nucleotide sequence ID" value="NZ_RCUY01000010.1"/>
</dbReference>
<dbReference type="Pfam" id="PF17936">
    <property type="entry name" value="Big_6"/>
    <property type="match status" value="1"/>
</dbReference>
<evidence type="ECO:0000313" key="4">
    <source>
        <dbReference type="Proteomes" id="UP000269438"/>
    </source>
</evidence>